<comment type="subcellular location">
    <subcellularLocation>
        <location evidence="1">Nucleus</location>
    </subcellularLocation>
</comment>
<feature type="region of interest" description="Disordered" evidence="4">
    <location>
        <begin position="1"/>
        <end position="61"/>
    </location>
</feature>
<protein>
    <recommendedName>
        <fullName evidence="7">Protein NRDE2 homolog</fullName>
    </recommendedName>
</protein>
<feature type="compositionally biased region" description="Polar residues" evidence="4">
    <location>
        <begin position="34"/>
        <end position="43"/>
    </location>
</feature>
<dbReference type="GO" id="GO:0031048">
    <property type="term" value="P:regulatory ncRNA-mediated heterochromatin formation"/>
    <property type="evidence" value="ECO:0007669"/>
    <property type="project" value="TreeGrafter"/>
</dbReference>
<dbReference type="GO" id="GO:0071013">
    <property type="term" value="C:catalytic step 2 spliceosome"/>
    <property type="evidence" value="ECO:0007669"/>
    <property type="project" value="TreeGrafter"/>
</dbReference>
<dbReference type="GO" id="GO:1902369">
    <property type="term" value="P:negative regulation of RNA catabolic process"/>
    <property type="evidence" value="ECO:0007669"/>
    <property type="project" value="TreeGrafter"/>
</dbReference>
<reference evidence="5" key="1">
    <citation type="submission" date="2022-03" db="EMBL/GenBank/DDBJ databases">
        <authorList>
            <person name="Tunstrom K."/>
        </authorList>
    </citation>
    <scope>NUCLEOTIDE SEQUENCE</scope>
</reference>
<dbReference type="PANTHER" id="PTHR13471:SF0">
    <property type="entry name" value="NUCLEAR EXOSOME REGULATOR NRDE2"/>
    <property type="match status" value="1"/>
</dbReference>
<accession>A0AAU9VGY3</accession>
<evidence type="ECO:0000256" key="4">
    <source>
        <dbReference type="SAM" id="MobiDB-lite"/>
    </source>
</evidence>
<evidence type="ECO:0008006" key="7">
    <source>
        <dbReference type="Google" id="ProtNLM"/>
    </source>
</evidence>
<dbReference type="Proteomes" id="UP001153954">
    <property type="component" value="Unassembled WGS sequence"/>
</dbReference>
<evidence type="ECO:0000256" key="2">
    <source>
        <dbReference type="ARBA" id="ARBA00009265"/>
    </source>
</evidence>
<evidence type="ECO:0000256" key="1">
    <source>
        <dbReference type="ARBA" id="ARBA00004123"/>
    </source>
</evidence>
<comment type="similarity">
    <text evidence="2">Belongs to the NRDE2 family.</text>
</comment>
<proteinExistence type="inferred from homology"/>
<keyword evidence="6" id="KW-1185">Reference proteome</keyword>
<evidence type="ECO:0000313" key="5">
    <source>
        <dbReference type="EMBL" id="CAH2109282.1"/>
    </source>
</evidence>
<dbReference type="InterPro" id="IPR013633">
    <property type="entry name" value="NRDE-2"/>
</dbReference>
<dbReference type="AlphaFoldDB" id="A0AAU9VGY3"/>
<dbReference type="EMBL" id="CAKOGL010000069">
    <property type="protein sequence ID" value="CAH2109282.1"/>
    <property type="molecule type" value="Genomic_DNA"/>
</dbReference>
<keyword evidence="3" id="KW-0539">Nucleus</keyword>
<organism evidence="5 6">
    <name type="scientific">Euphydryas editha</name>
    <name type="common">Edith's checkerspot</name>
    <dbReference type="NCBI Taxonomy" id="104508"/>
    <lineage>
        <taxon>Eukaryota</taxon>
        <taxon>Metazoa</taxon>
        <taxon>Ecdysozoa</taxon>
        <taxon>Arthropoda</taxon>
        <taxon>Hexapoda</taxon>
        <taxon>Insecta</taxon>
        <taxon>Pterygota</taxon>
        <taxon>Neoptera</taxon>
        <taxon>Endopterygota</taxon>
        <taxon>Lepidoptera</taxon>
        <taxon>Glossata</taxon>
        <taxon>Ditrysia</taxon>
        <taxon>Papilionoidea</taxon>
        <taxon>Nymphalidae</taxon>
        <taxon>Nymphalinae</taxon>
        <taxon>Euphydryas</taxon>
    </lineage>
</organism>
<sequence>MALFPAYSSQEEQNIAEEPVSAGSVKVVPEDFQTDSTESQLLASDTEDDKAIENSSKPAPSFSLQVQSNDDFYVDRKLDRGNLRVSTLYYPGRPQYECGRVRLAGESSAGGRARRSRRYYSRRAADEPDEPAVAARAAAYRQLLARAPHDVALWERYIDFQEVCGDAETTLTAAEEAAARVPRSGRLRARALAALRAARPLHVCLERLRGLLAAGERPLLSPVPHEPESARAVLLTVFLDGNGVLCKEVGKKCGNVRLELWERLLGALGASPDCDAAQLTRAAAAALADTRGVPHAYPRLFYCVGSYLRAAGLWERLVLSIELVVAMNYAPASFPPPALAELAERAERRLRDLEDKVADSGLPLGARWVRVERARAAAHWRPAPRGAPLDTPLDPQRSPLAPDVADLLLPASAPGEPLHLAVRLLQLAKVPLLPATQWARRVGGAPEGGEALLPLLLAVHALPPAHPARVPPALAPRLLTLLLDPPHYFSDDTGYLSWVNALWDACCEWASGWARAALLCWRLRWLHALLLAAGGGPGAAAGGGPEAAAGGGSGTAAEAVRLRGEARALLRRFDCASPLPFAELARLELLAAGRGAALRVAARALRAALLDPACPPHHVLHVARVVCEVSAPSDGAALSAEGACALVCAALGRAPPADLAAPAASDLAAALETCERRCGAAEGELAAGGGDEGVAEALLPGVAEWARARALLAPPPRRAELLAAALAAARDATAAERADASRYYEESACALTAAAAREGRAALTARLLAPLFPDNAYLALAGAGAPLWARDACSQEQRVRALAARGACHALAALLPALLAALAADFAPAGGGARGASADEGRGGGAAGGATLWSARLELEARAPAPRLPAALYAALDAAPEHKWLYVRGAAWCGGEARALADALLERALRLHALPDELRAADDNIPPATYTVPFISHHPPPDPAPPSSSPHHALQKNIKNCVCQLRRTTGVYSLSTIV</sequence>
<dbReference type="PANTHER" id="PTHR13471">
    <property type="entry name" value="TETRATRICOPEPTIDE-LIKE HELICAL"/>
    <property type="match status" value="1"/>
</dbReference>
<gene>
    <name evidence="5" type="ORF">EEDITHA_LOCUS23137</name>
</gene>
<evidence type="ECO:0000256" key="3">
    <source>
        <dbReference type="ARBA" id="ARBA00023242"/>
    </source>
</evidence>
<evidence type="ECO:0000313" key="6">
    <source>
        <dbReference type="Proteomes" id="UP001153954"/>
    </source>
</evidence>
<comment type="caution">
    <text evidence="5">The sequence shown here is derived from an EMBL/GenBank/DDBJ whole genome shotgun (WGS) entry which is preliminary data.</text>
</comment>
<name>A0AAU9VGY3_EUPED</name>